<organism evidence="2 3">
    <name type="scientific">Actinidia rufa</name>
    <dbReference type="NCBI Taxonomy" id="165716"/>
    <lineage>
        <taxon>Eukaryota</taxon>
        <taxon>Viridiplantae</taxon>
        <taxon>Streptophyta</taxon>
        <taxon>Embryophyta</taxon>
        <taxon>Tracheophyta</taxon>
        <taxon>Spermatophyta</taxon>
        <taxon>Magnoliopsida</taxon>
        <taxon>eudicotyledons</taxon>
        <taxon>Gunneridae</taxon>
        <taxon>Pentapetalae</taxon>
        <taxon>asterids</taxon>
        <taxon>Ericales</taxon>
        <taxon>Actinidiaceae</taxon>
        <taxon>Actinidia</taxon>
    </lineage>
</organism>
<comment type="caution">
    <text evidence="2">The sequence shown here is derived from an EMBL/GenBank/DDBJ whole genome shotgun (WGS) entry which is preliminary data.</text>
</comment>
<feature type="region of interest" description="Disordered" evidence="1">
    <location>
        <begin position="312"/>
        <end position="357"/>
    </location>
</feature>
<sequence length="397" mass="44353">MSAKVTQLPWKDPPSPEGSPSVDTRPPFDRETNTMTQGELNRLRESCSFSVETQIRLPEVDETIMSTRSGEVAFYEASFQASLRLSIHPTIRRILYYYNICHTQLVSNAWRSVICVVVLWQFHKFSLFLNEFRNLFGLFKNLKSDSKWLYFKARSKKTLLGGKSLTLGPFSRALLLTLDKWRLAMGDNAKDKPTGGAIHVVSNEGKSHHSRDDPPQGDHSRDDSMEYIGTIRKEIRKVLHRLPDLTLSTTVTRAQIGRYCLHSSLSISSRLLVDFVSFFEAMSRKIDLKKLAQMVKGTTSAAKGMVIGEKHSRDETLDMSPSKKGKQATDAKKKGLMLPPEKKKKGPAAKAPSRSKATSKVVVLATVPREGTSANLGVDLGPNTSVMENSEVVEKLL</sequence>
<reference evidence="3" key="1">
    <citation type="submission" date="2019-07" db="EMBL/GenBank/DDBJ databases">
        <title>De Novo Assembly of kiwifruit Actinidia rufa.</title>
        <authorList>
            <person name="Sugita-Konishi S."/>
            <person name="Sato K."/>
            <person name="Mori E."/>
            <person name="Abe Y."/>
            <person name="Kisaki G."/>
            <person name="Hamano K."/>
            <person name="Suezawa K."/>
            <person name="Otani M."/>
            <person name="Fukuda T."/>
            <person name="Manabe T."/>
            <person name="Gomi K."/>
            <person name="Tabuchi M."/>
            <person name="Akimitsu K."/>
            <person name="Kataoka I."/>
        </authorList>
    </citation>
    <scope>NUCLEOTIDE SEQUENCE [LARGE SCALE GENOMIC DNA]</scope>
    <source>
        <strain evidence="3">cv. Fuchu</strain>
    </source>
</reference>
<accession>A0A7J0DKT3</accession>
<dbReference type="EMBL" id="BJWL01000246">
    <property type="protein sequence ID" value="GFS36232.1"/>
    <property type="molecule type" value="Genomic_DNA"/>
</dbReference>
<proteinExistence type="predicted"/>
<evidence type="ECO:0000256" key="1">
    <source>
        <dbReference type="SAM" id="MobiDB-lite"/>
    </source>
</evidence>
<feature type="region of interest" description="Disordered" evidence="1">
    <location>
        <begin position="192"/>
        <end position="223"/>
    </location>
</feature>
<dbReference type="OrthoDB" id="10633032at2759"/>
<evidence type="ECO:0000313" key="3">
    <source>
        <dbReference type="Proteomes" id="UP000585474"/>
    </source>
</evidence>
<feature type="region of interest" description="Disordered" evidence="1">
    <location>
        <begin position="1"/>
        <end position="33"/>
    </location>
</feature>
<feature type="compositionally biased region" description="Basic and acidic residues" evidence="1">
    <location>
        <begin position="205"/>
        <end position="223"/>
    </location>
</feature>
<dbReference type="AlphaFoldDB" id="A0A7J0DKT3"/>
<protein>
    <submittedName>
        <fullName evidence="2">Uncharacterized protein</fullName>
    </submittedName>
</protein>
<keyword evidence="3" id="KW-1185">Reference proteome</keyword>
<dbReference type="Proteomes" id="UP000585474">
    <property type="component" value="Unassembled WGS sequence"/>
</dbReference>
<gene>
    <name evidence="2" type="ORF">Acr_00g0044830</name>
</gene>
<name>A0A7J0DKT3_9ERIC</name>
<evidence type="ECO:0000313" key="2">
    <source>
        <dbReference type="EMBL" id="GFS36232.1"/>
    </source>
</evidence>
<feature type="compositionally biased region" description="Low complexity" evidence="1">
    <location>
        <begin position="348"/>
        <end position="357"/>
    </location>
</feature>